<feature type="region of interest" description="Disordered" evidence="1">
    <location>
        <begin position="114"/>
        <end position="138"/>
    </location>
</feature>
<keyword evidence="3" id="KW-1185">Reference proteome</keyword>
<dbReference type="Proteomes" id="UP000823388">
    <property type="component" value="Chromosome 7N"/>
</dbReference>
<name>A0A8T0PW87_PANVG</name>
<reference evidence="2" key="1">
    <citation type="submission" date="2020-05" db="EMBL/GenBank/DDBJ databases">
        <title>WGS assembly of Panicum virgatum.</title>
        <authorList>
            <person name="Lovell J.T."/>
            <person name="Jenkins J."/>
            <person name="Shu S."/>
            <person name="Juenger T.E."/>
            <person name="Schmutz J."/>
        </authorList>
    </citation>
    <scope>NUCLEOTIDE SEQUENCE</scope>
    <source>
        <strain evidence="2">AP13</strain>
    </source>
</reference>
<evidence type="ECO:0000313" key="3">
    <source>
        <dbReference type="Proteomes" id="UP000823388"/>
    </source>
</evidence>
<dbReference type="AlphaFoldDB" id="A0A8T0PW87"/>
<sequence length="138" mass="14753">MGLPWFNDLPRPGHGFGCSPSFLLAQVSAGTCPSFTIPHSYFEGRLSNLLPGQPSIPFTISACTSPRRFLLSALLQSIDPSPSPDPHAFLFFSNIDLIRLLPIPAGIMSISTSGAFSPPRPPSRSAPTLSPSIPEDLH</sequence>
<protein>
    <submittedName>
        <fullName evidence="2">Uncharacterized protein</fullName>
    </submittedName>
</protein>
<dbReference type="EMBL" id="CM029050">
    <property type="protein sequence ID" value="KAG2565355.1"/>
    <property type="molecule type" value="Genomic_DNA"/>
</dbReference>
<accession>A0A8T0PW87</accession>
<comment type="caution">
    <text evidence="2">The sequence shown here is derived from an EMBL/GenBank/DDBJ whole genome shotgun (WGS) entry which is preliminary data.</text>
</comment>
<proteinExistence type="predicted"/>
<evidence type="ECO:0000256" key="1">
    <source>
        <dbReference type="SAM" id="MobiDB-lite"/>
    </source>
</evidence>
<gene>
    <name evidence="2" type="ORF">PVAP13_7NG032000</name>
</gene>
<evidence type="ECO:0000313" key="2">
    <source>
        <dbReference type="EMBL" id="KAG2565355.1"/>
    </source>
</evidence>
<organism evidence="2 3">
    <name type="scientific">Panicum virgatum</name>
    <name type="common">Blackwell switchgrass</name>
    <dbReference type="NCBI Taxonomy" id="38727"/>
    <lineage>
        <taxon>Eukaryota</taxon>
        <taxon>Viridiplantae</taxon>
        <taxon>Streptophyta</taxon>
        <taxon>Embryophyta</taxon>
        <taxon>Tracheophyta</taxon>
        <taxon>Spermatophyta</taxon>
        <taxon>Magnoliopsida</taxon>
        <taxon>Liliopsida</taxon>
        <taxon>Poales</taxon>
        <taxon>Poaceae</taxon>
        <taxon>PACMAD clade</taxon>
        <taxon>Panicoideae</taxon>
        <taxon>Panicodae</taxon>
        <taxon>Paniceae</taxon>
        <taxon>Panicinae</taxon>
        <taxon>Panicum</taxon>
        <taxon>Panicum sect. Hiantes</taxon>
    </lineage>
</organism>